<dbReference type="Proteomes" id="UP000613740">
    <property type="component" value="Unassembled WGS sequence"/>
</dbReference>
<evidence type="ECO:0000313" key="2">
    <source>
        <dbReference type="EMBL" id="KAG2453596.1"/>
    </source>
</evidence>
<gene>
    <name evidence="2" type="ORF">HYH02_001814</name>
</gene>
<comment type="caution">
    <text evidence="2">The sequence shown here is derived from an EMBL/GenBank/DDBJ whole genome shotgun (WGS) entry which is preliminary data.</text>
</comment>
<evidence type="ECO:0000313" key="3">
    <source>
        <dbReference type="Proteomes" id="UP000613740"/>
    </source>
</evidence>
<reference evidence="2" key="1">
    <citation type="journal article" date="2020" name="bioRxiv">
        <title>Comparative genomics of Chlamydomonas.</title>
        <authorList>
            <person name="Craig R.J."/>
            <person name="Hasan A.R."/>
            <person name="Ness R.W."/>
            <person name="Keightley P.D."/>
        </authorList>
    </citation>
    <scope>NUCLEOTIDE SEQUENCE</scope>
    <source>
        <strain evidence="2">CCAP 11/173</strain>
    </source>
</reference>
<evidence type="ECO:0000256" key="1">
    <source>
        <dbReference type="SAM" id="MobiDB-lite"/>
    </source>
</evidence>
<feature type="compositionally biased region" description="Low complexity" evidence="1">
    <location>
        <begin position="25"/>
        <end position="37"/>
    </location>
</feature>
<dbReference type="AlphaFoldDB" id="A0A835WTY2"/>
<dbReference type="OrthoDB" id="539354at2759"/>
<feature type="region of interest" description="Disordered" evidence="1">
    <location>
        <begin position="1"/>
        <end position="44"/>
    </location>
</feature>
<name>A0A835WTY2_9CHLO</name>
<proteinExistence type="predicted"/>
<protein>
    <submittedName>
        <fullName evidence="2">Uncharacterized protein</fullName>
    </submittedName>
</protein>
<accession>A0A835WTY2</accession>
<keyword evidence="3" id="KW-1185">Reference proteome</keyword>
<organism evidence="2 3">
    <name type="scientific">Chlamydomonas schloesseri</name>
    <dbReference type="NCBI Taxonomy" id="2026947"/>
    <lineage>
        <taxon>Eukaryota</taxon>
        <taxon>Viridiplantae</taxon>
        <taxon>Chlorophyta</taxon>
        <taxon>core chlorophytes</taxon>
        <taxon>Chlorophyceae</taxon>
        <taxon>CS clade</taxon>
        <taxon>Chlamydomonadales</taxon>
        <taxon>Chlamydomonadaceae</taxon>
        <taxon>Chlamydomonas</taxon>
    </lineage>
</organism>
<dbReference type="EMBL" id="JAEHOD010000003">
    <property type="protein sequence ID" value="KAG2453596.1"/>
    <property type="molecule type" value="Genomic_DNA"/>
</dbReference>
<sequence>MPRWMRNLFPGGKDLEATQPVGERQASGASASSSGQGTEADDIKQLEEMRTMDMQGYVEYCKKMRGGAPPPRPRRPPVSPDHYDYRAMQDLRRIAFLRMQQHERIGSLVTKEESDRILSEREGVLQDRALLQSIADRTGVYIDMEVKDCIEQFLDTRQRAERLHRYAVEFGNPLPKGSQEQRDADRFMKRIEAEEKLAAALAKRDPTSCSLRHKLPWAGPTALCDQTGLRYHECCGALKAGADAGDMDVSRLRIPPVLLHGKKAAKREVVDTDRERYVHGMFKSRAEGRLRKAAMNLSKPRLRDY</sequence>